<feature type="chain" id="PRO_5046934350" description="Mid2 domain-containing protein" evidence="3">
    <location>
        <begin position="22"/>
        <end position="274"/>
    </location>
</feature>
<keyword evidence="3" id="KW-0732">Signal</keyword>
<feature type="compositionally biased region" description="Polar residues" evidence="1">
    <location>
        <begin position="248"/>
        <end position="261"/>
    </location>
</feature>
<sequence>MISSHLAILTWALAFLGPCIAQSTNSTCFYPDGNVAKSFVACSATGDGGCCLESDFCTGLGYCISNAKGYHYRGACTDSTWFNPSCPNYCLADTNSGNTTSVNVIACDGAENGGTWCCAYDGNCCSSSATYTPYFGTIFAQPGSSTAAVDSSVTTSSSSSATTTSTTSATSASSSQPQAVTTPTSSSAPQAASIPVKQSDDTRTRNVGLGVGIPLGLLALAGAFLFFRERNKRARVERNAEQDMQKNRMITSPHEMSQGTESPRFELPSGRAHG</sequence>
<comment type="caution">
    <text evidence="4">The sequence shown here is derived from an EMBL/GenBank/DDBJ whole genome shotgun (WGS) entry which is preliminary data.</text>
</comment>
<accession>A0ABR4PUB6</accession>
<feature type="region of interest" description="Disordered" evidence="1">
    <location>
        <begin position="150"/>
        <end position="204"/>
    </location>
</feature>
<evidence type="ECO:0000313" key="5">
    <source>
        <dbReference type="Proteomes" id="UP001629113"/>
    </source>
</evidence>
<feature type="transmembrane region" description="Helical" evidence="2">
    <location>
        <begin position="207"/>
        <end position="227"/>
    </location>
</feature>
<evidence type="ECO:0000256" key="3">
    <source>
        <dbReference type="SAM" id="SignalP"/>
    </source>
</evidence>
<evidence type="ECO:0000313" key="4">
    <source>
        <dbReference type="EMBL" id="KAL3426830.1"/>
    </source>
</evidence>
<keyword evidence="2" id="KW-0472">Membrane</keyword>
<organism evidence="4 5">
    <name type="scientific">Phlyctema vagabunda</name>
    <dbReference type="NCBI Taxonomy" id="108571"/>
    <lineage>
        <taxon>Eukaryota</taxon>
        <taxon>Fungi</taxon>
        <taxon>Dikarya</taxon>
        <taxon>Ascomycota</taxon>
        <taxon>Pezizomycotina</taxon>
        <taxon>Leotiomycetes</taxon>
        <taxon>Helotiales</taxon>
        <taxon>Dermateaceae</taxon>
        <taxon>Phlyctema</taxon>
    </lineage>
</organism>
<protein>
    <recommendedName>
        <fullName evidence="6">Mid2 domain-containing protein</fullName>
    </recommendedName>
</protein>
<gene>
    <name evidence="4" type="ORF">PVAG01_00339</name>
</gene>
<evidence type="ECO:0000256" key="1">
    <source>
        <dbReference type="SAM" id="MobiDB-lite"/>
    </source>
</evidence>
<keyword evidence="2" id="KW-0812">Transmembrane</keyword>
<feature type="compositionally biased region" description="Low complexity" evidence="1">
    <location>
        <begin position="150"/>
        <end position="193"/>
    </location>
</feature>
<proteinExistence type="predicted"/>
<evidence type="ECO:0000256" key="2">
    <source>
        <dbReference type="SAM" id="Phobius"/>
    </source>
</evidence>
<reference evidence="4 5" key="1">
    <citation type="submission" date="2024-06" db="EMBL/GenBank/DDBJ databases">
        <title>Complete genome of Phlyctema vagabunda strain 19-DSS-EL-015.</title>
        <authorList>
            <person name="Fiorenzani C."/>
        </authorList>
    </citation>
    <scope>NUCLEOTIDE SEQUENCE [LARGE SCALE GENOMIC DNA]</scope>
    <source>
        <strain evidence="4 5">19-DSS-EL-015</strain>
    </source>
</reference>
<dbReference type="EMBL" id="JBFCZG010000001">
    <property type="protein sequence ID" value="KAL3426830.1"/>
    <property type="molecule type" value="Genomic_DNA"/>
</dbReference>
<dbReference type="PROSITE" id="PS50231">
    <property type="entry name" value="RICIN_B_LECTIN"/>
    <property type="match status" value="1"/>
</dbReference>
<keyword evidence="5" id="KW-1185">Reference proteome</keyword>
<evidence type="ECO:0008006" key="6">
    <source>
        <dbReference type="Google" id="ProtNLM"/>
    </source>
</evidence>
<dbReference type="Proteomes" id="UP001629113">
    <property type="component" value="Unassembled WGS sequence"/>
</dbReference>
<name>A0ABR4PUB6_9HELO</name>
<feature type="signal peptide" evidence="3">
    <location>
        <begin position="1"/>
        <end position="21"/>
    </location>
</feature>
<feature type="region of interest" description="Disordered" evidence="1">
    <location>
        <begin position="237"/>
        <end position="274"/>
    </location>
</feature>
<keyword evidence="2" id="KW-1133">Transmembrane helix</keyword>
<feature type="compositionally biased region" description="Basic and acidic residues" evidence="1">
    <location>
        <begin position="237"/>
        <end position="246"/>
    </location>
</feature>